<feature type="signal peptide" evidence="1">
    <location>
        <begin position="1"/>
        <end position="23"/>
    </location>
</feature>
<gene>
    <name evidence="2" type="ORF">VTAP4600_A1116</name>
</gene>
<organism evidence="2 3">
    <name type="scientific">Vibrio tapetis subsp. tapetis</name>
    <dbReference type="NCBI Taxonomy" id="1671868"/>
    <lineage>
        <taxon>Bacteria</taxon>
        <taxon>Pseudomonadati</taxon>
        <taxon>Pseudomonadota</taxon>
        <taxon>Gammaproteobacteria</taxon>
        <taxon>Vibrionales</taxon>
        <taxon>Vibrionaceae</taxon>
        <taxon>Vibrio</taxon>
    </lineage>
</organism>
<dbReference type="KEGG" id="vta:A1116"/>
<dbReference type="RefSeq" id="WP_231897877.1">
    <property type="nucleotide sequence ID" value="NZ_LT960611.1"/>
</dbReference>
<dbReference type="Proteomes" id="UP000235828">
    <property type="component" value="Chromosome A"/>
</dbReference>
<accession>A0A2N8ZB08</accession>
<dbReference type="EMBL" id="LT960611">
    <property type="protein sequence ID" value="SON49095.1"/>
    <property type="molecule type" value="Genomic_DNA"/>
</dbReference>
<keyword evidence="3" id="KW-1185">Reference proteome</keyword>
<evidence type="ECO:0000256" key="1">
    <source>
        <dbReference type="SAM" id="SignalP"/>
    </source>
</evidence>
<reference evidence="2 3" key="1">
    <citation type="submission" date="2017-10" db="EMBL/GenBank/DDBJ databases">
        <authorList>
            <person name="Banno H."/>
            <person name="Chua N.-H."/>
        </authorList>
    </citation>
    <scope>NUCLEOTIDE SEQUENCE [LARGE SCALE GENOMIC DNA]</scope>
    <source>
        <strain evidence="2">Vibrio tapetis CECT4600</strain>
    </source>
</reference>
<protein>
    <recommendedName>
        <fullName evidence="4">Outer membrane protein beta-barrel domain-containing protein</fullName>
    </recommendedName>
</protein>
<proteinExistence type="predicted"/>
<evidence type="ECO:0000313" key="2">
    <source>
        <dbReference type="EMBL" id="SON49095.1"/>
    </source>
</evidence>
<sequence>MMSRIALGLVAASLTMLSAGAYANDKNNSDLKIGLGLDQGLSIVGQYQDTYNFAIGNDGVAADYIFNKGSFNSDVPFTWYAGAGAWIGWKDNGGLRVPLGLDWNFTTNWDAFAQVIPGLNLRGGAKLDIDAALGMRYSF</sequence>
<name>A0A2N8ZB08_9VIBR</name>
<keyword evidence="1" id="KW-0732">Signal</keyword>
<feature type="chain" id="PRO_5014614713" description="Outer membrane protein beta-barrel domain-containing protein" evidence="1">
    <location>
        <begin position="24"/>
        <end position="139"/>
    </location>
</feature>
<evidence type="ECO:0008006" key="4">
    <source>
        <dbReference type="Google" id="ProtNLM"/>
    </source>
</evidence>
<dbReference type="AlphaFoldDB" id="A0A2N8ZB08"/>
<evidence type="ECO:0000313" key="3">
    <source>
        <dbReference type="Proteomes" id="UP000235828"/>
    </source>
</evidence>